<feature type="compositionally biased region" description="Basic and acidic residues" evidence="3">
    <location>
        <begin position="893"/>
        <end position="903"/>
    </location>
</feature>
<dbReference type="Gene3D" id="2.30.30.40">
    <property type="entry name" value="SH3 Domains"/>
    <property type="match status" value="1"/>
</dbReference>
<dbReference type="GO" id="GO:0030036">
    <property type="term" value="P:actin cytoskeleton organization"/>
    <property type="evidence" value="ECO:0007669"/>
    <property type="project" value="TreeGrafter"/>
</dbReference>
<dbReference type="SMART" id="SM00454">
    <property type="entry name" value="SAM"/>
    <property type="match status" value="1"/>
</dbReference>
<dbReference type="PROSITE" id="PS50003">
    <property type="entry name" value="PH_DOMAIN"/>
    <property type="match status" value="1"/>
</dbReference>
<reference evidence="7" key="1">
    <citation type="submission" date="2021-03" db="EMBL/GenBank/DDBJ databases">
        <title>Comparative genomics and phylogenomic investigation of the class Geoglossomycetes provide insights into ecological specialization and systematics.</title>
        <authorList>
            <person name="Melie T."/>
            <person name="Pirro S."/>
            <person name="Miller A.N."/>
            <person name="Quandt A."/>
        </authorList>
    </citation>
    <scope>NUCLEOTIDE SEQUENCE</scope>
    <source>
        <strain evidence="7">CAQ_001_2017</strain>
    </source>
</reference>
<proteinExistence type="predicted"/>
<feature type="region of interest" description="Disordered" evidence="3">
    <location>
        <begin position="754"/>
        <end position="961"/>
    </location>
</feature>
<dbReference type="SMART" id="SM00326">
    <property type="entry name" value="SH3"/>
    <property type="match status" value="1"/>
</dbReference>
<dbReference type="PROSITE" id="PS50002">
    <property type="entry name" value="SH3"/>
    <property type="match status" value="1"/>
</dbReference>
<keyword evidence="8" id="KW-1185">Reference proteome</keyword>
<feature type="compositionally biased region" description="Basic and acidic residues" evidence="3">
    <location>
        <begin position="934"/>
        <end position="953"/>
    </location>
</feature>
<dbReference type="Pfam" id="PF07647">
    <property type="entry name" value="SAM_2"/>
    <property type="match status" value="1"/>
</dbReference>
<feature type="region of interest" description="Disordered" evidence="3">
    <location>
        <begin position="348"/>
        <end position="368"/>
    </location>
</feature>
<comment type="caution">
    <text evidence="7">The sequence shown here is derived from an EMBL/GenBank/DDBJ whole genome shotgun (WGS) entry which is preliminary data.</text>
</comment>
<dbReference type="Gene3D" id="1.10.150.50">
    <property type="entry name" value="Transcription Factor, Ets-1"/>
    <property type="match status" value="1"/>
</dbReference>
<feature type="compositionally biased region" description="Low complexity" evidence="3">
    <location>
        <begin position="1247"/>
        <end position="1259"/>
    </location>
</feature>
<evidence type="ECO:0000256" key="2">
    <source>
        <dbReference type="PROSITE-ProRule" id="PRU00192"/>
    </source>
</evidence>
<dbReference type="FunFam" id="1.10.150.50:FF:000082">
    <property type="entry name" value="Polarized growth protein boi2"/>
    <property type="match status" value="1"/>
</dbReference>
<dbReference type="SUPFAM" id="SSF50044">
    <property type="entry name" value="SH3-domain"/>
    <property type="match status" value="1"/>
</dbReference>
<feature type="compositionally biased region" description="Basic and acidic residues" evidence="3">
    <location>
        <begin position="763"/>
        <end position="773"/>
    </location>
</feature>
<dbReference type="Gene3D" id="2.30.29.30">
    <property type="entry name" value="Pleckstrin-homology domain (PH domain)/Phosphotyrosine-binding domain (PTB)"/>
    <property type="match status" value="1"/>
</dbReference>
<dbReference type="Pfam" id="PF00169">
    <property type="entry name" value="PH"/>
    <property type="match status" value="1"/>
</dbReference>
<accession>A0A9P8LAG9</accession>
<evidence type="ECO:0000313" key="8">
    <source>
        <dbReference type="Proteomes" id="UP000750711"/>
    </source>
</evidence>
<dbReference type="InterPro" id="IPR011993">
    <property type="entry name" value="PH-like_dom_sf"/>
</dbReference>
<feature type="domain" description="SAM" evidence="6">
    <location>
        <begin position="650"/>
        <end position="716"/>
    </location>
</feature>
<evidence type="ECO:0000259" key="6">
    <source>
        <dbReference type="PROSITE" id="PS50105"/>
    </source>
</evidence>
<dbReference type="InterPro" id="IPR013761">
    <property type="entry name" value="SAM/pointed_sf"/>
</dbReference>
<evidence type="ECO:0000259" key="4">
    <source>
        <dbReference type="PROSITE" id="PS50002"/>
    </source>
</evidence>
<dbReference type="InterPro" id="IPR036028">
    <property type="entry name" value="SH3-like_dom_sf"/>
</dbReference>
<evidence type="ECO:0000256" key="1">
    <source>
        <dbReference type="ARBA" id="ARBA00022443"/>
    </source>
</evidence>
<dbReference type="EMBL" id="JAGHQM010000845">
    <property type="protein sequence ID" value="KAH0558441.1"/>
    <property type="molecule type" value="Genomic_DNA"/>
</dbReference>
<evidence type="ECO:0000256" key="3">
    <source>
        <dbReference type="SAM" id="MobiDB-lite"/>
    </source>
</evidence>
<feature type="compositionally biased region" description="Polar residues" evidence="3">
    <location>
        <begin position="867"/>
        <end position="879"/>
    </location>
</feature>
<dbReference type="PROSITE" id="PS50105">
    <property type="entry name" value="SAM_DOMAIN"/>
    <property type="match status" value="1"/>
</dbReference>
<dbReference type="SUPFAM" id="SSF47769">
    <property type="entry name" value="SAM/Pointed domain"/>
    <property type="match status" value="1"/>
</dbReference>
<sequence length="1412" mass="153510">MHQQDQTKSYEAAVPGSILVVVHDFEARSPDELSLSKNDRIELLERDDEFGDGWYLGRHLGNDQTGLFPEGTKTHTTLLQAHNDLAAVTQSVGYLRARDGDSGHRRAEMAQQPTICGLLSSQTKTSSHLGPNALIRDDISSRHQLEIDRQGAEGTLVFPLPPSKVASQVKQKAALSREHEDIITRQRSVINSQSSGGHQFLPPTLLSSQTMRKECLHPKWGISCCHQEKIDPQSATTITFPVKQGAVLSCERYEISSRVQAELVRRITAATEAFPQSGSVSPEYRTTVRPKVPDKISSCIQAEVDCRIAAGTESPPQPSIASSEKQIIVHSNVLEEISGRVQAELDRRAAASAGATPQPCTLPPDRPAVRSKSLEDVFKVQQDGTEKFDAPALYPLPLFSTPPRAMNNSALSRRMEETPSRQRKTMRQGAAPNMAPCIAPRAELVHPHSPCLTFKSESTEISTPFNLEDCLTCVYTTTAPQGAPTTSVPEPAGSIDAQIVSFPRAVSPVLDEPRAASPTLPSESIPQVPQADQNANNFETITNTPPTLSSPSTITSIPSTALRNITIATGNQHVHGEESPVMSETLSVIDEHITDMSTPRHSLAVANLRGANDSGSEYSNHAERRLSYISGELTDEEDRCTYTEAQVLQWSPIDVASYLHSVGVESYHCQVFQEQEISGEVLLGMSQSDLFIEAFDLGLLGRRLRTWHKIRALQDEVKGSGSTSRSADSYYGMDGVGKEDAGRARGSAVGAVLPRIPSLMERPGSRQQHDRLSARQASQHQLTGGYSMSPSVGTPLSNQDSPTRPPAASRDSDHKRRHSSIDIRTVPSINEKDIGKTGVTIPAHLPTTPHKKERSFDRSWTMDGSYPTANGRPTTSKSGQEFAGGHKISTSFDRNRLDNRPRDSGYTTLSPRDLDRGYFSGGELDNVRVRATLKKRESGSHSRKSSYTDEQRVRAGTAHSRYSSAGSIRELGFASIALPTASQIYHGKSMNERLRATGKGNIFMHTRALKDPTSPTVTRLDNGAAFALSPPGPDTDASSSDRVSPMPMSRVSNSIGASKSKKHSTSGLRAISDAVTGTEKAQLNSSATKPSVIAESPVRSPTGTGSSTPSGSKSFDSDPCDGRKPANDTSRARTSSGTTRRKSKKETSAYREGLEEKTPQEAIKGCDYSGWMRKKSSKLIAVWNQRLFVLRGTRLAYYYSENDRREKGVIDIAFHRVLSAENDRITGLHATLTGATASPTSPQGAMTPTSASTDAAADPELTPKKTGNDSAFIFKLVPPRAGLSKAVTFTMPKVHYFAVDNIKQGRLWMAALMKATIDRDETSPITSTYQLKTISLTKARAMRQRPPALMDQDETVDEEPSILDKSDEGLNIRGIIFDGDADEEGSEIGMAKTRESVKEVSNFDGGKPNVNT</sequence>
<dbReference type="SMART" id="SM00233">
    <property type="entry name" value="PH"/>
    <property type="match status" value="1"/>
</dbReference>
<dbReference type="PANTHER" id="PTHR12092:SF16">
    <property type="entry name" value="PH DOMAIN-CONTAINING PROTEIN"/>
    <property type="match status" value="1"/>
</dbReference>
<protein>
    <submittedName>
        <fullName evidence="7">Uncharacterized protein</fullName>
    </submittedName>
</protein>
<dbReference type="InterPro" id="IPR037370">
    <property type="entry name" value="Pleckstrin"/>
</dbReference>
<name>A0A9P8LAG9_9PEZI</name>
<feature type="compositionally biased region" description="Low complexity" evidence="3">
    <location>
        <begin position="1096"/>
        <end position="1114"/>
    </location>
</feature>
<evidence type="ECO:0000313" key="7">
    <source>
        <dbReference type="EMBL" id="KAH0558441.1"/>
    </source>
</evidence>
<keyword evidence="1 2" id="KW-0728">SH3 domain</keyword>
<gene>
    <name evidence="7" type="ORF">GP486_004903</name>
</gene>
<dbReference type="InterPro" id="IPR001660">
    <property type="entry name" value="SAM"/>
</dbReference>
<dbReference type="Proteomes" id="UP000750711">
    <property type="component" value="Unassembled WGS sequence"/>
</dbReference>
<feature type="domain" description="PH" evidence="5">
    <location>
        <begin position="1165"/>
        <end position="1317"/>
    </location>
</feature>
<dbReference type="GO" id="GO:0005886">
    <property type="term" value="C:plasma membrane"/>
    <property type="evidence" value="ECO:0007669"/>
    <property type="project" value="TreeGrafter"/>
</dbReference>
<feature type="compositionally biased region" description="Polar residues" evidence="3">
    <location>
        <begin position="775"/>
        <end position="802"/>
    </location>
</feature>
<dbReference type="InterPro" id="IPR001452">
    <property type="entry name" value="SH3_domain"/>
</dbReference>
<dbReference type="SUPFAM" id="SSF50729">
    <property type="entry name" value="PH domain-like"/>
    <property type="match status" value="1"/>
</dbReference>
<feature type="compositionally biased region" description="Basic and acidic residues" evidence="3">
    <location>
        <begin position="1145"/>
        <end position="1158"/>
    </location>
</feature>
<feature type="compositionally biased region" description="Polar residues" evidence="3">
    <location>
        <begin position="1079"/>
        <end position="1089"/>
    </location>
</feature>
<feature type="region of interest" description="Disordered" evidence="3">
    <location>
        <begin position="1023"/>
        <end position="1158"/>
    </location>
</feature>
<dbReference type="Pfam" id="PF00018">
    <property type="entry name" value="SH3_1"/>
    <property type="match status" value="1"/>
</dbReference>
<feature type="region of interest" description="Disordered" evidence="3">
    <location>
        <begin position="1233"/>
        <end position="1262"/>
    </location>
</feature>
<organism evidence="7 8">
    <name type="scientific">Trichoglossum hirsutum</name>
    <dbReference type="NCBI Taxonomy" id="265104"/>
    <lineage>
        <taxon>Eukaryota</taxon>
        <taxon>Fungi</taxon>
        <taxon>Dikarya</taxon>
        <taxon>Ascomycota</taxon>
        <taxon>Pezizomycotina</taxon>
        <taxon>Geoglossomycetes</taxon>
        <taxon>Geoglossales</taxon>
        <taxon>Geoglossaceae</taxon>
        <taxon>Trichoglossum</taxon>
    </lineage>
</organism>
<dbReference type="CDD" id="cd09535">
    <property type="entry name" value="SAM_BOI-like_fungal"/>
    <property type="match status" value="1"/>
</dbReference>
<feature type="domain" description="SH3" evidence="4">
    <location>
        <begin position="14"/>
        <end position="78"/>
    </location>
</feature>
<dbReference type="InterPro" id="IPR001849">
    <property type="entry name" value="PH_domain"/>
</dbReference>
<evidence type="ECO:0000259" key="5">
    <source>
        <dbReference type="PROSITE" id="PS50003"/>
    </source>
</evidence>
<dbReference type="PANTHER" id="PTHR12092">
    <property type="entry name" value="PLECKSTRIN"/>
    <property type="match status" value="1"/>
</dbReference>